<name>Q4DFY0_TRYCC</name>
<dbReference type="GO" id="GO:0000175">
    <property type="term" value="F:3'-5'-RNA exonuclease activity"/>
    <property type="evidence" value="ECO:0007669"/>
    <property type="project" value="TreeGrafter"/>
</dbReference>
<dbReference type="InParanoid" id="Q4DFY0"/>
<dbReference type="InterPro" id="IPR036397">
    <property type="entry name" value="RNaseH_sf"/>
</dbReference>
<dbReference type="InterPro" id="IPR006941">
    <property type="entry name" value="RNase_CAF1"/>
</dbReference>
<dbReference type="InterPro" id="IPR051181">
    <property type="entry name" value="CAF1_poly(A)_ribonucleases"/>
</dbReference>
<accession>Q4DFY0</accession>
<sequence>MFLTFHDTNGSVCVRAYKHTDRDKDRDREGESWKGKQMTSDITFITRQNFTEIFPHFVRDLSEANFTAVDLEFTGIDRESNSDFLRLPEEAFLQKMAAARLFSPLQIGFSMFRGDTDLEGNSGGNSPGAGVNSQSYRDAMGWEAKSFCPCGLMGPMLKQIIESWVSKGQVDPNELAELEKRRREAENICGSVAEFNSVYERLRAHQTLNEINTVIAMAQRWKGYAERKKRHVAVRNYSCYLFPAPEKDEGDRTVTLSSETAVFLLKNAMDLNKWVTEGLFFVSFDEYAKAQQGALCIPFAADRLIEQGGRVAALYRWINALPLAELRGQLSAEFKNILSFLKQAEVGDSVELNIPFMKAPWFAEFENHMRVLGLHFSRRTITRVPSSGDEGVPIEKDPRYFGTRLLETLVTATRCWKKILVIHNGLSDLAFLCAAMHQPPPETLCEFKRTIREMFPFFFDTRTLTCAPSLQNIGILTATLKKTYFTLLKRNKRIQLHCPSSFEVAEQSEMKEHDAVIDAFMTGSLFLFAQEELAQVGSDFRRLRGITPIYGCVFSVNFEDEVADCIVHPPSAPIYLVHRPSHMSLNMETLRNKLSAVAEGVAFIFNGDYCLVKICDKTVKKGVKEHIEVVIRQWCESLSMGFKPLDVASCVRAHNISYVSEIEGPLLVPH</sequence>
<dbReference type="Gene3D" id="3.30.420.10">
    <property type="entry name" value="Ribonuclease H-like superfamily/Ribonuclease H"/>
    <property type="match status" value="2"/>
</dbReference>
<dbReference type="Pfam" id="PF04857">
    <property type="entry name" value="CAF1"/>
    <property type="match status" value="1"/>
</dbReference>
<gene>
    <name evidence="2" type="ORF">Tc00.1047053510655.110</name>
</gene>
<reference evidence="2 3" key="1">
    <citation type="journal article" date="2005" name="Science">
        <title>The genome sequence of Trypanosoma cruzi, etiologic agent of Chagas disease.</title>
        <authorList>
            <person name="El-Sayed N.M."/>
            <person name="Myler P.J."/>
            <person name="Bartholomeu D.C."/>
            <person name="Nilsson D."/>
            <person name="Aggarwal G."/>
            <person name="Tran A.N."/>
            <person name="Ghedin E."/>
            <person name="Worthey E.A."/>
            <person name="Delcher A.L."/>
            <person name="Blandin G."/>
            <person name="Westenberger S.J."/>
            <person name="Caler E."/>
            <person name="Cerqueira G.C."/>
            <person name="Branche C."/>
            <person name="Haas B."/>
            <person name="Anupama A."/>
            <person name="Arner E."/>
            <person name="Aslund L."/>
            <person name="Attipoe P."/>
            <person name="Bontempi E."/>
            <person name="Bringaud F."/>
            <person name="Burton P."/>
            <person name="Cadag E."/>
            <person name="Campbell D.A."/>
            <person name="Carrington M."/>
            <person name="Crabtree J."/>
            <person name="Darban H."/>
            <person name="da Silveira J.F."/>
            <person name="de Jong P."/>
            <person name="Edwards K."/>
            <person name="Englund P.T."/>
            <person name="Fazelina G."/>
            <person name="Feldblyum T."/>
            <person name="Ferella M."/>
            <person name="Frasch A.C."/>
            <person name="Gull K."/>
            <person name="Horn D."/>
            <person name="Hou L."/>
            <person name="Huang Y."/>
            <person name="Kindlund E."/>
            <person name="Klingbeil M."/>
            <person name="Kluge S."/>
            <person name="Koo H."/>
            <person name="Lacerda D."/>
            <person name="Levin M.J."/>
            <person name="Lorenzi H."/>
            <person name="Louie T."/>
            <person name="Machado C.R."/>
            <person name="McCulloch R."/>
            <person name="McKenna A."/>
            <person name="Mizuno Y."/>
            <person name="Mottram J.C."/>
            <person name="Nelson S."/>
            <person name="Ochaya S."/>
            <person name="Osoegawa K."/>
            <person name="Pai G."/>
            <person name="Parsons M."/>
            <person name="Pentony M."/>
            <person name="Pettersson U."/>
            <person name="Pop M."/>
            <person name="Ramirez J.L."/>
            <person name="Rinta J."/>
            <person name="Robertson L."/>
            <person name="Salzberg S.L."/>
            <person name="Sanchez D.O."/>
            <person name="Seyler A."/>
            <person name="Sharma R."/>
            <person name="Shetty J."/>
            <person name="Simpson A.J."/>
            <person name="Sisk E."/>
            <person name="Tammi M.T."/>
            <person name="Tarleton R."/>
            <person name="Teixeira S."/>
            <person name="Van Aken S."/>
            <person name="Vogt C."/>
            <person name="Ward P.N."/>
            <person name="Wickstead B."/>
            <person name="Wortman J."/>
            <person name="White O."/>
            <person name="Fraser C.M."/>
            <person name="Stuart K.D."/>
            <person name="Andersson B."/>
        </authorList>
    </citation>
    <scope>NUCLEOTIDE SEQUENCE [LARGE SCALE GENOMIC DNA]</scope>
    <source>
        <strain evidence="2 3">CL Brener</strain>
    </source>
</reference>
<evidence type="ECO:0000313" key="2">
    <source>
        <dbReference type="EMBL" id="EAN91436.1"/>
    </source>
</evidence>
<dbReference type="AlphaFoldDB" id="Q4DFY0"/>
<comment type="caution">
    <text evidence="2">The sequence shown here is derived from an EMBL/GenBank/DDBJ whole genome shotgun (WGS) entry which is preliminary data.</text>
</comment>
<dbReference type="OMA" id="YKECIGR"/>
<keyword evidence="3" id="KW-1185">Reference proteome</keyword>
<organism evidence="2 3">
    <name type="scientific">Trypanosoma cruzi (strain CL Brener)</name>
    <dbReference type="NCBI Taxonomy" id="353153"/>
    <lineage>
        <taxon>Eukaryota</taxon>
        <taxon>Discoba</taxon>
        <taxon>Euglenozoa</taxon>
        <taxon>Kinetoplastea</taxon>
        <taxon>Metakinetoplastina</taxon>
        <taxon>Trypanosomatida</taxon>
        <taxon>Trypanosomatidae</taxon>
        <taxon>Trypanosoma</taxon>
        <taxon>Schizotrypanum</taxon>
    </lineage>
</organism>
<evidence type="ECO:0000313" key="3">
    <source>
        <dbReference type="Proteomes" id="UP000002296"/>
    </source>
</evidence>
<dbReference type="Proteomes" id="UP000002296">
    <property type="component" value="Unassembled WGS sequence"/>
</dbReference>
<proteinExistence type="inferred from homology"/>
<dbReference type="GO" id="GO:0003723">
    <property type="term" value="F:RNA binding"/>
    <property type="evidence" value="ECO:0007669"/>
    <property type="project" value="TreeGrafter"/>
</dbReference>
<dbReference type="PANTHER" id="PTHR15092">
    <property type="entry name" value="POLY A -SPECIFIC RIBONUCLEASE/TARGET OF EGR1, MEMBER 1"/>
    <property type="match status" value="1"/>
</dbReference>
<dbReference type="KEGG" id="tcr:510655.110"/>
<protein>
    <submittedName>
        <fullName evidence="2">Ribonuclease, putative</fullName>
    </submittedName>
</protein>
<dbReference type="RefSeq" id="XP_813287.1">
    <property type="nucleotide sequence ID" value="XM_808194.1"/>
</dbReference>
<dbReference type="InterPro" id="IPR012337">
    <property type="entry name" value="RNaseH-like_sf"/>
</dbReference>
<dbReference type="PaxDb" id="353153-Q4DFY0"/>
<dbReference type="PANTHER" id="PTHR15092:SF46">
    <property type="entry name" value="PUTATIVE-RELATED"/>
    <property type="match status" value="1"/>
</dbReference>
<dbReference type="EMBL" id="AAHK01000524">
    <property type="protein sequence ID" value="EAN91436.1"/>
    <property type="molecule type" value="Genomic_DNA"/>
</dbReference>
<dbReference type="SUPFAM" id="SSF53098">
    <property type="entry name" value="Ribonuclease H-like"/>
    <property type="match status" value="1"/>
</dbReference>
<evidence type="ECO:0000256" key="1">
    <source>
        <dbReference type="ARBA" id="ARBA00008372"/>
    </source>
</evidence>
<comment type="similarity">
    <text evidence="1">Belongs to the CAF1 family.</text>
</comment>
<dbReference type="GeneID" id="3544634"/>
<dbReference type="eggNOG" id="ENOG502S5PP">
    <property type="taxonomic scope" value="Eukaryota"/>
</dbReference>